<feature type="domain" description="JmjC" evidence="20">
    <location>
        <begin position="139"/>
        <end position="307"/>
    </location>
</feature>
<dbReference type="PROSITE" id="PS51184">
    <property type="entry name" value="JMJC"/>
    <property type="match status" value="1"/>
</dbReference>
<dbReference type="CDD" id="cd21743">
    <property type="entry name" value="CTD_KDM2A_2B-like"/>
    <property type="match status" value="1"/>
</dbReference>
<keyword evidence="12" id="KW-0408">Iron</keyword>
<dbReference type="AlphaFoldDB" id="A0A6F9DEY7"/>
<accession>A0A6F9DEY7</accession>
<dbReference type="Pfam" id="PF17811">
    <property type="entry name" value="JHD"/>
    <property type="match status" value="1"/>
</dbReference>
<evidence type="ECO:0000256" key="3">
    <source>
        <dbReference type="ARBA" id="ARBA00008037"/>
    </source>
</evidence>
<dbReference type="Pfam" id="PF02008">
    <property type="entry name" value="zf-CXXC"/>
    <property type="match status" value="1"/>
</dbReference>
<dbReference type="FunFam" id="2.60.120.650:FF:000005">
    <property type="entry name" value="lysine-specific demethylase 2A isoform X1"/>
    <property type="match status" value="1"/>
</dbReference>
<evidence type="ECO:0000256" key="9">
    <source>
        <dbReference type="ARBA" id="ARBA00022853"/>
    </source>
</evidence>
<dbReference type="EMBL" id="LR786155">
    <property type="protein sequence ID" value="CAB3258345.1"/>
    <property type="molecule type" value="mRNA"/>
</dbReference>
<dbReference type="Pfam" id="PF12937">
    <property type="entry name" value="F-box-like"/>
    <property type="match status" value="1"/>
</dbReference>
<dbReference type="SUPFAM" id="SSF51197">
    <property type="entry name" value="Clavaminate synthase-like"/>
    <property type="match status" value="1"/>
</dbReference>
<keyword evidence="8" id="KW-0862">Zinc</keyword>
<keyword evidence="5" id="KW-0678">Repressor</keyword>
<dbReference type="Pfam" id="PF02373">
    <property type="entry name" value="JmjC"/>
    <property type="match status" value="1"/>
</dbReference>
<evidence type="ECO:0000259" key="19">
    <source>
        <dbReference type="PROSITE" id="PS51058"/>
    </source>
</evidence>
<evidence type="ECO:0000256" key="18">
    <source>
        <dbReference type="SAM" id="MobiDB-lite"/>
    </source>
</evidence>
<organism evidence="21">
    <name type="scientific">Phallusia mammillata</name>
    <dbReference type="NCBI Taxonomy" id="59560"/>
    <lineage>
        <taxon>Eukaryota</taxon>
        <taxon>Metazoa</taxon>
        <taxon>Chordata</taxon>
        <taxon>Tunicata</taxon>
        <taxon>Ascidiacea</taxon>
        <taxon>Phlebobranchia</taxon>
        <taxon>Ascidiidae</taxon>
        <taxon>Phallusia</taxon>
    </lineage>
</organism>
<evidence type="ECO:0000256" key="1">
    <source>
        <dbReference type="ARBA" id="ARBA00001954"/>
    </source>
</evidence>
<dbReference type="GO" id="GO:0003677">
    <property type="term" value="F:DNA binding"/>
    <property type="evidence" value="ECO:0007669"/>
    <property type="project" value="InterPro"/>
</dbReference>
<name>A0A6F9DEY7_9ASCI</name>
<feature type="compositionally biased region" description="Pro residues" evidence="18">
    <location>
        <begin position="527"/>
        <end position="539"/>
    </location>
</feature>
<keyword evidence="9" id="KW-0156">Chromatin regulator</keyword>
<keyword evidence="7 17" id="KW-0863">Zinc-finger</keyword>
<proteinExistence type="evidence at transcript level"/>
<keyword evidence="15" id="KW-0539">Nucleus</keyword>
<dbReference type="GO" id="GO:0008270">
    <property type="term" value="F:zinc ion binding"/>
    <property type="evidence" value="ECO:0007669"/>
    <property type="project" value="UniProtKB-KW"/>
</dbReference>
<dbReference type="InterPro" id="IPR006553">
    <property type="entry name" value="Leu-rich_rpt_Cys-con_subtyp"/>
</dbReference>
<evidence type="ECO:0000256" key="17">
    <source>
        <dbReference type="PROSITE-ProRule" id="PRU00509"/>
    </source>
</evidence>
<evidence type="ECO:0000256" key="6">
    <source>
        <dbReference type="ARBA" id="ARBA00022723"/>
    </source>
</evidence>
<dbReference type="Gene3D" id="1.20.58.1360">
    <property type="match status" value="1"/>
</dbReference>
<dbReference type="InterPro" id="IPR003347">
    <property type="entry name" value="JmjC_dom"/>
</dbReference>
<dbReference type="SUPFAM" id="SSF52047">
    <property type="entry name" value="RNI-like"/>
    <property type="match status" value="1"/>
</dbReference>
<evidence type="ECO:0000256" key="13">
    <source>
        <dbReference type="ARBA" id="ARBA00023015"/>
    </source>
</evidence>
<feature type="region of interest" description="Disordered" evidence="18">
    <location>
        <begin position="521"/>
        <end position="555"/>
    </location>
</feature>
<evidence type="ECO:0000256" key="8">
    <source>
        <dbReference type="ARBA" id="ARBA00022833"/>
    </source>
</evidence>
<keyword evidence="11" id="KW-0560">Oxidoreductase</keyword>
<evidence type="ECO:0000256" key="4">
    <source>
        <dbReference type="ARBA" id="ARBA00013246"/>
    </source>
</evidence>
<evidence type="ECO:0000256" key="5">
    <source>
        <dbReference type="ARBA" id="ARBA00022491"/>
    </source>
</evidence>
<dbReference type="InterPro" id="IPR032675">
    <property type="entry name" value="LRR_dom_sf"/>
</dbReference>
<comment type="cofactor">
    <cofactor evidence="1">
        <name>Fe(2+)</name>
        <dbReference type="ChEBI" id="CHEBI:29033"/>
    </cofactor>
</comment>
<protein>
    <recommendedName>
        <fullName evidence="4">[histone H3]-dimethyl-L-lysine(36) demethylase</fullName>
        <ecNumber evidence="4">1.14.11.27</ecNumber>
    </recommendedName>
</protein>
<dbReference type="InterPro" id="IPR041070">
    <property type="entry name" value="JHD"/>
</dbReference>
<comment type="subcellular location">
    <subcellularLocation>
        <location evidence="2">Nucleus</location>
    </subcellularLocation>
</comment>
<dbReference type="GO" id="GO:0140680">
    <property type="term" value="F:histone H3K36me/H3K36me2 demethylase activity"/>
    <property type="evidence" value="ECO:0007669"/>
    <property type="project" value="UniProtKB-EC"/>
</dbReference>
<dbReference type="InterPro" id="IPR050690">
    <property type="entry name" value="JHDM1_Histone_Demethylase"/>
</dbReference>
<keyword evidence="10" id="KW-0223">Dioxygenase</keyword>
<evidence type="ECO:0000256" key="12">
    <source>
        <dbReference type="ARBA" id="ARBA00023004"/>
    </source>
</evidence>
<evidence type="ECO:0000256" key="11">
    <source>
        <dbReference type="ARBA" id="ARBA00023002"/>
    </source>
</evidence>
<evidence type="ECO:0000313" key="21">
    <source>
        <dbReference type="EMBL" id="CAB3258345.1"/>
    </source>
</evidence>
<evidence type="ECO:0000256" key="2">
    <source>
        <dbReference type="ARBA" id="ARBA00004123"/>
    </source>
</evidence>
<dbReference type="SMART" id="SM00367">
    <property type="entry name" value="LRR_CC"/>
    <property type="match status" value="4"/>
</dbReference>
<dbReference type="GO" id="GO:0005634">
    <property type="term" value="C:nucleus"/>
    <property type="evidence" value="ECO:0007669"/>
    <property type="project" value="UniProtKB-SubCell"/>
</dbReference>
<dbReference type="PROSITE" id="PS51058">
    <property type="entry name" value="ZF_CXXC"/>
    <property type="match status" value="1"/>
</dbReference>
<dbReference type="PANTHER" id="PTHR23123">
    <property type="entry name" value="PHD/F-BOX CONTAINING PROTEIN"/>
    <property type="match status" value="1"/>
</dbReference>
<evidence type="ECO:0000259" key="20">
    <source>
        <dbReference type="PROSITE" id="PS51184"/>
    </source>
</evidence>
<gene>
    <name evidence="21" type="primary">Kdm2a</name>
</gene>
<evidence type="ECO:0000256" key="15">
    <source>
        <dbReference type="ARBA" id="ARBA00023242"/>
    </source>
</evidence>
<dbReference type="InterPro" id="IPR002857">
    <property type="entry name" value="Znf_CXXC"/>
</dbReference>
<evidence type="ECO:0000256" key="16">
    <source>
        <dbReference type="ARBA" id="ARBA00047915"/>
    </source>
</evidence>
<dbReference type="Gene3D" id="2.60.120.650">
    <property type="entry name" value="Cupin"/>
    <property type="match status" value="1"/>
</dbReference>
<comment type="catalytic activity">
    <reaction evidence="16">
        <text>N(6),N(6)-dimethyl-L-lysyl(36)-[histone H3] + 2 2-oxoglutarate + 2 O2 = L-lysyl(36)-[histone H3] + 2 formaldehyde + 2 succinate + 2 CO2</text>
        <dbReference type="Rhea" id="RHEA:42032"/>
        <dbReference type="Rhea" id="RHEA-COMP:9785"/>
        <dbReference type="Rhea" id="RHEA-COMP:9787"/>
        <dbReference type="ChEBI" id="CHEBI:15379"/>
        <dbReference type="ChEBI" id="CHEBI:16526"/>
        <dbReference type="ChEBI" id="CHEBI:16810"/>
        <dbReference type="ChEBI" id="CHEBI:16842"/>
        <dbReference type="ChEBI" id="CHEBI:29969"/>
        <dbReference type="ChEBI" id="CHEBI:30031"/>
        <dbReference type="ChEBI" id="CHEBI:61976"/>
        <dbReference type="EC" id="1.14.11.27"/>
    </reaction>
</comment>
<evidence type="ECO:0000256" key="14">
    <source>
        <dbReference type="ARBA" id="ARBA00023163"/>
    </source>
</evidence>
<keyword evidence="6" id="KW-0479">Metal-binding</keyword>
<dbReference type="Pfam" id="PF13516">
    <property type="entry name" value="LRR_6"/>
    <property type="match status" value="1"/>
</dbReference>
<dbReference type="SMART" id="SM00558">
    <property type="entry name" value="JmjC"/>
    <property type="match status" value="1"/>
</dbReference>
<dbReference type="Gene3D" id="3.80.10.10">
    <property type="entry name" value="Ribonuclease Inhibitor"/>
    <property type="match status" value="1"/>
</dbReference>
<comment type="similarity">
    <text evidence="3">Belongs to the JHDM1 histone demethylase family.</text>
</comment>
<dbReference type="EC" id="1.14.11.27" evidence="4"/>
<keyword evidence="13" id="KW-0805">Transcription regulation</keyword>
<feature type="domain" description="CXXC-type" evidence="19">
    <location>
        <begin position="462"/>
        <end position="508"/>
    </location>
</feature>
<evidence type="ECO:0000256" key="10">
    <source>
        <dbReference type="ARBA" id="ARBA00022964"/>
    </source>
</evidence>
<keyword evidence="14" id="KW-0804">Transcription</keyword>
<dbReference type="InterPro" id="IPR001810">
    <property type="entry name" value="F-box_dom"/>
</dbReference>
<dbReference type="InterPro" id="IPR001611">
    <property type="entry name" value="Leu-rich_rpt"/>
</dbReference>
<evidence type="ECO:0000256" key="7">
    <source>
        <dbReference type="ARBA" id="ARBA00022771"/>
    </source>
</evidence>
<sequence>MGDRYLRHKSVPVYDDDDAVLDEIDGKRTYDVQDKLNSIKYNADLLLDLEGSDVTFERIQRVGLTHPIRIKNKDGLGLTVPDSSNFSVSNVRAMVGSRRMVDVMECKTQRALEMSMRDFEQYFEGKDRRHIYNVISLEFSQSRLESLVQRPKLIDCLDWIDLVWPQHLKLNQIEQTNKLVHMKYPKVQKYCLMSVAGCYTDFHIDFGGTSVWYHILKGGKVFWLIEPTNENLSLYERWTMSGSQGDIFFGDMVSTCQRIELKAGNSLIIPSGWIHAVHTPLDSIVFGGNFLHSFNIPMQLRIAQVEERLHVPNRFRFPFFSEVLWYALERYVHCFTGNNYLTEEYQSKNLGNSKVNTEEKENKEYVHLTPFEYKGLQKMIETLEYIPKNKQNVPEGIIGAEELLEAAKKLLYNHSGDDHELAITGKAKAFWPAVHRPDAAKAIRKPKPYNSTPAYKKPSGTGRVRRVRCKQCEACLRDDCMECAFCKDMRKHGGPGTMKQTCIMRRCLNPILPSTVKDDSIIESPTVPTPPVVESPAPKPGKRGRKRAGSNESDVTVKVTKVEPEIFPEEESPPPRPIVPRVFVTRVPANELSRYAIRPAEPAAESDDFPNAKAWQQVVKYLSHQELVNCMLVCKDFLRWCGAPSLWSKIDLTDATISSSMLQTLVRRAPTSLNLSQTNLRYKQLLWLIERSPALRELYLVRCSWASVAALGTAACPPLRLLDLSWTSGFTDSHLKQLLSTPSDARPGQKMTHTRLRFCKDLNLTGTDITDLGVKLITNTLPHLKSLNVSFCPITDEGFQTILNPSCSGQYMLTTVVAQHCAKLTDTALDTTTKMLEITEIDLRGCEEISTEACSAFVDRSKLNLEIFDLFVIVGV</sequence>
<reference evidence="21" key="1">
    <citation type="submission" date="2020-04" db="EMBL/GenBank/DDBJ databases">
        <authorList>
            <person name="Neveu A P."/>
        </authorList>
    </citation>
    <scope>NUCLEOTIDE SEQUENCE</scope>
    <source>
        <tissue evidence="21">Whole embryo</tissue>
    </source>
</reference>